<dbReference type="SUPFAM" id="SSF53300">
    <property type="entry name" value="vWA-like"/>
    <property type="match status" value="1"/>
</dbReference>
<dbReference type="EMBL" id="JWZT01002890">
    <property type="protein sequence ID" value="KII68215.1"/>
    <property type="molecule type" value="Genomic_DNA"/>
</dbReference>
<keyword evidence="6" id="KW-0677">Repeat</keyword>
<dbReference type="Pfam" id="PF00362">
    <property type="entry name" value="Integrin_beta"/>
    <property type="match status" value="1"/>
</dbReference>
<evidence type="ECO:0000256" key="5">
    <source>
        <dbReference type="ARBA" id="ARBA00022729"/>
    </source>
</evidence>
<dbReference type="InterPro" id="IPR038717">
    <property type="entry name" value="Tc1-like_DDE_dom"/>
</dbReference>
<keyword evidence="12" id="KW-0130">Cell adhesion</keyword>
<evidence type="ECO:0000313" key="14">
    <source>
        <dbReference type="EMBL" id="KII68215.1"/>
    </source>
</evidence>
<dbReference type="InterPro" id="IPR033760">
    <property type="entry name" value="Integrin_beta_N"/>
</dbReference>
<reference evidence="14 15" key="1">
    <citation type="journal article" date="2014" name="Genome Biol. Evol.">
        <title>The genome of the myxosporean Thelohanellus kitauei shows adaptations to nutrient acquisition within its fish host.</title>
        <authorList>
            <person name="Yang Y."/>
            <person name="Xiong J."/>
            <person name="Zhou Z."/>
            <person name="Huo F."/>
            <person name="Miao W."/>
            <person name="Ran C."/>
            <person name="Liu Y."/>
            <person name="Zhang J."/>
            <person name="Feng J."/>
            <person name="Wang M."/>
            <person name="Wang M."/>
            <person name="Wang L."/>
            <person name="Yao B."/>
        </authorList>
    </citation>
    <scope>NUCLEOTIDE SEQUENCE [LARGE SCALE GENOMIC DNA]</scope>
    <source>
        <strain evidence="14">Wuqing</strain>
    </source>
</reference>
<dbReference type="Gene3D" id="3.30.420.10">
    <property type="entry name" value="Ribonuclease H-like superfamily/Ribonuclease H"/>
    <property type="match status" value="1"/>
</dbReference>
<dbReference type="Proteomes" id="UP000031668">
    <property type="component" value="Unassembled WGS sequence"/>
</dbReference>
<keyword evidence="15" id="KW-1185">Reference proteome</keyword>
<proteinExistence type="inferred from homology"/>
<dbReference type="GO" id="GO:0009986">
    <property type="term" value="C:cell surface"/>
    <property type="evidence" value="ECO:0007669"/>
    <property type="project" value="TreeGrafter"/>
</dbReference>
<keyword evidence="8 12" id="KW-0401">Integrin</keyword>
<dbReference type="GO" id="GO:0008305">
    <property type="term" value="C:integrin complex"/>
    <property type="evidence" value="ECO:0007669"/>
    <property type="project" value="TreeGrafter"/>
</dbReference>
<dbReference type="GO" id="GO:0007229">
    <property type="term" value="P:integrin-mediated signaling pathway"/>
    <property type="evidence" value="ECO:0007669"/>
    <property type="project" value="UniProtKB-KW"/>
</dbReference>
<dbReference type="SUPFAM" id="SSF103575">
    <property type="entry name" value="Plexin repeat"/>
    <property type="match status" value="1"/>
</dbReference>
<evidence type="ECO:0000256" key="3">
    <source>
        <dbReference type="ARBA" id="ARBA00022536"/>
    </source>
</evidence>
<keyword evidence="11" id="KW-0325">Glycoprotein</keyword>
<keyword evidence="5" id="KW-0732">Signal</keyword>
<evidence type="ECO:0000256" key="11">
    <source>
        <dbReference type="ARBA" id="ARBA00023180"/>
    </source>
</evidence>
<dbReference type="PANTHER" id="PTHR10082">
    <property type="entry name" value="INTEGRIN BETA SUBUNIT"/>
    <property type="match status" value="1"/>
</dbReference>
<evidence type="ECO:0000256" key="7">
    <source>
        <dbReference type="ARBA" id="ARBA00022989"/>
    </source>
</evidence>
<name>A0A0C2MVN2_THEKT</name>
<comment type="caution">
    <text evidence="14">The sequence shown here is derived from an EMBL/GenBank/DDBJ whole genome shotgun (WGS) entry which is preliminary data.</text>
</comment>
<evidence type="ECO:0000256" key="9">
    <source>
        <dbReference type="ARBA" id="ARBA00023136"/>
    </source>
</evidence>
<feature type="domain" description="Integrin beta subunit VWA" evidence="13">
    <location>
        <begin position="84"/>
        <end position="444"/>
    </location>
</feature>
<protein>
    <recommendedName>
        <fullName evidence="12">Integrin beta</fullName>
    </recommendedName>
</protein>
<sequence length="541" mass="61267">MDNFRFHRSSTIVDCFHRKGHNIFYLPHYSPFINLIEKLYSKWKSYTKSGTPENEIELFNYMKQGLANITREDCDENLCTDNQDCVSCIRASNLCAWCTDMVKFDYYEDYTDTRCDLSQNFAETSCKDVYNPSMTIEYSNNEEGKYIDIKPSKIKALGDEGKFNITATYKDDLPIQLMFSIDFSYSMREEWKELINLTESIGVHTINLVKLITVQKESKVGITSYVDKTNTMKKQAISSNIDVKEGTLEAVLQTAVCSDVKFNVRQIGWSSDKNILRTIVVLTDAGPKIAGDGKITTIYEPHDGNCHYNTNGEYKGGQYMVKMSLYQDYPSPGLLGHILREKQIAVIFAKIVSNWKGVNAMVTHLTEGGGNIMKLINDLRSVILKTYSSPLLPDPTSNVLCLGVKKGESVIYDIGFKYLENMTNGEKHKNFAITKDMKIVAPAHALKDGEAFVNQGLVRNANVLNRARIVCNNENATADRVNVPISYASKYDRRWILSISAITASVLSLSATNWRKNSVENHPVYMRPIMHIFSVKAFTEC</sequence>
<dbReference type="Pfam" id="PF17205">
    <property type="entry name" value="PSI_integrin"/>
    <property type="match status" value="1"/>
</dbReference>
<evidence type="ECO:0000256" key="12">
    <source>
        <dbReference type="RuleBase" id="RU000633"/>
    </source>
</evidence>
<evidence type="ECO:0000256" key="6">
    <source>
        <dbReference type="ARBA" id="ARBA00022737"/>
    </source>
</evidence>
<evidence type="ECO:0000256" key="10">
    <source>
        <dbReference type="ARBA" id="ARBA00023157"/>
    </source>
</evidence>
<dbReference type="GO" id="GO:0098609">
    <property type="term" value="P:cell-cell adhesion"/>
    <property type="evidence" value="ECO:0007669"/>
    <property type="project" value="TreeGrafter"/>
</dbReference>
<keyword evidence="3" id="KW-0245">EGF-like domain</keyword>
<dbReference type="PANTHER" id="PTHR10082:SF60">
    <property type="entry name" value="INTEGRIN BETA-PS"/>
    <property type="match status" value="1"/>
</dbReference>
<dbReference type="InterPro" id="IPR002369">
    <property type="entry name" value="Integrin_bsu_VWA"/>
</dbReference>
<comment type="similarity">
    <text evidence="2 12">Belongs to the integrin beta chain family.</text>
</comment>
<evidence type="ECO:0000256" key="2">
    <source>
        <dbReference type="ARBA" id="ARBA00007449"/>
    </source>
</evidence>
<accession>A0A0C2MVN2</accession>
<dbReference type="OrthoDB" id="410592at2759"/>
<dbReference type="PRINTS" id="PR01186">
    <property type="entry name" value="INTEGRINB"/>
</dbReference>
<keyword evidence="7" id="KW-1133">Transmembrane helix</keyword>
<gene>
    <name evidence="14" type="ORF">RF11_05459</name>
</gene>
<keyword evidence="10" id="KW-1015">Disulfide bond</keyword>
<evidence type="ECO:0000259" key="13">
    <source>
        <dbReference type="SMART" id="SM00187"/>
    </source>
</evidence>
<dbReference type="InterPro" id="IPR036465">
    <property type="entry name" value="vWFA_dom_sf"/>
</dbReference>
<evidence type="ECO:0000256" key="8">
    <source>
        <dbReference type="ARBA" id="ARBA00023037"/>
    </source>
</evidence>
<dbReference type="AlphaFoldDB" id="A0A0C2MVN2"/>
<dbReference type="InterPro" id="IPR036397">
    <property type="entry name" value="RNaseH_sf"/>
</dbReference>
<dbReference type="GO" id="GO:0033627">
    <property type="term" value="P:cell adhesion mediated by integrin"/>
    <property type="evidence" value="ECO:0007669"/>
    <property type="project" value="TreeGrafter"/>
</dbReference>
<evidence type="ECO:0000256" key="1">
    <source>
        <dbReference type="ARBA" id="ARBA00004479"/>
    </source>
</evidence>
<comment type="subcellular location">
    <subcellularLocation>
        <location evidence="12">Cell membrane</location>
        <topology evidence="12">Single-pass type I membrane protein</topology>
    </subcellularLocation>
    <subcellularLocation>
        <location evidence="1">Membrane</location>
        <topology evidence="1">Single-pass type I membrane protein</topology>
    </subcellularLocation>
</comment>
<dbReference type="GO" id="GO:0003676">
    <property type="term" value="F:nucleic acid binding"/>
    <property type="evidence" value="ECO:0007669"/>
    <property type="project" value="InterPro"/>
</dbReference>
<organism evidence="14 15">
    <name type="scientific">Thelohanellus kitauei</name>
    <name type="common">Myxosporean</name>
    <dbReference type="NCBI Taxonomy" id="669202"/>
    <lineage>
        <taxon>Eukaryota</taxon>
        <taxon>Metazoa</taxon>
        <taxon>Cnidaria</taxon>
        <taxon>Myxozoa</taxon>
        <taxon>Myxosporea</taxon>
        <taxon>Bivalvulida</taxon>
        <taxon>Platysporina</taxon>
        <taxon>Myxobolidae</taxon>
        <taxon>Thelohanellus</taxon>
    </lineage>
</organism>
<dbReference type="GO" id="GO:0005925">
    <property type="term" value="C:focal adhesion"/>
    <property type="evidence" value="ECO:0007669"/>
    <property type="project" value="TreeGrafter"/>
</dbReference>
<evidence type="ECO:0000256" key="4">
    <source>
        <dbReference type="ARBA" id="ARBA00022692"/>
    </source>
</evidence>
<dbReference type="Gene3D" id="3.40.50.410">
    <property type="entry name" value="von Willebrand factor, type A domain"/>
    <property type="match status" value="2"/>
</dbReference>
<dbReference type="GO" id="GO:0016477">
    <property type="term" value="P:cell migration"/>
    <property type="evidence" value="ECO:0007669"/>
    <property type="project" value="TreeGrafter"/>
</dbReference>
<dbReference type="GO" id="GO:0005178">
    <property type="term" value="F:integrin binding"/>
    <property type="evidence" value="ECO:0007669"/>
    <property type="project" value="TreeGrafter"/>
</dbReference>
<evidence type="ECO:0000313" key="15">
    <source>
        <dbReference type="Proteomes" id="UP000031668"/>
    </source>
</evidence>
<dbReference type="InterPro" id="IPR015812">
    <property type="entry name" value="Integrin_bsu"/>
</dbReference>
<keyword evidence="4 12" id="KW-0812">Transmembrane</keyword>
<dbReference type="SMART" id="SM00187">
    <property type="entry name" value="INB"/>
    <property type="match status" value="1"/>
</dbReference>
<dbReference type="Pfam" id="PF13358">
    <property type="entry name" value="DDE_3"/>
    <property type="match status" value="1"/>
</dbReference>
<dbReference type="GO" id="GO:0007160">
    <property type="term" value="P:cell-matrix adhesion"/>
    <property type="evidence" value="ECO:0007669"/>
    <property type="project" value="TreeGrafter"/>
</dbReference>
<keyword evidence="9" id="KW-0472">Membrane</keyword>